<organism evidence="1 2">
    <name type="scientific">Hyaloscypha variabilis (strain UAMH 11265 / GT02V1 / F)</name>
    <name type="common">Meliniomyces variabilis</name>
    <dbReference type="NCBI Taxonomy" id="1149755"/>
    <lineage>
        <taxon>Eukaryota</taxon>
        <taxon>Fungi</taxon>
        <taxon>Dikarya</taxon>
        <taxon>Ascomycota</taxon>
        <taxon>Pezizomycotina</taxon>
        <taxon>Leotiomycetes</taxon>
        <taxon>Helotiales</taxon>
        <taxon>Hyaloscyphaceae</taxon>
        <taxon>Hyaloscypha</taxon>
        <taxon>Hyaloscypha variabilis</taxon>
    </lineage>
</organism>
<dbReference type="Proteomes" id="UP000235786">
    <property type="component" value="Unassembled WGS sequence"/>
</dbReference>
<evidence type="ECO:0000313" key="2">
    <source>
        <dbReference type="Proteomes" id="UP000235786"/>
    </source>
</evidence>
<proteinExistence type="predicted"/>
<dbReference type="EMBL" id="KZ613944">
    <property type="protein sequence ID" value="PMD41308.1"/>
    <property type="molecule type" value="Genomic_DNA"/>
</dbReference>
<protein>
    <submittedName>
        <fullName evidence="1">Uncharacterized protein</fullName>
    </submittedName>
</protein>
<evidence type="ECO:0000313" key="1">
    <source>
        <dbReference type="EMBL" id="PMD41308.1"/>
    </source>
</evidence>
<accession>A0A2J6RS11</accession>
<reference evidence="1 2" key="1">
    <citation type="submission" date="2016-04" db="EMBL/GenBank/DDBJ databases">
        <title>A degradative enzymes factory behind the ericoid mycorrhizal symbiosis.</title>
        <authorList>
            <consortium name="DOE Joint Genome Institute"/>
            <person name="Martino E."/>
            <person name="Morin E."/>
            <person name="Grelet G."/>
            <person name="Kuo A."/>
            <person name="Kohler A."/>
            <person name="Daghino S."/>
            <person name="Barry K."/>
            <person name="Choi C."/>
            <person name="Cichocki N."/>
            <person name="Clum A."/>
            <person name="Copeland A."/>
            <person name="Hainaut M."/>
            <person name="Haridas S."/>
            <person name="Labutti K."/>
            <person name="Lindquist E."/>
            <person name="Lipzen A."/>
            <person name="Khouja H.-R."/>
            <person name="Murat C."/>
            <person name="Ohm R."/>
            <person name="Olson A."/>
            <person name="Spatafora J."/>
            <person name="Veneault-Fourrey C."/>
            <person name="Henrissat B."/>
            <person name="Grigoriev I."/>
            <person name="Martin F."/>
            <person name="Perotto S."/>
        </authorList>
    </citation>
    <scope>NUCLEOTIDE SEQUENCE [LARGE SCALE GENOMIC DNA]</scope>
    <source>
        <strain evidence="1 2">F</strain>
    </source>
</reference>
<name>A0A2J6RS11_HYAVF</name>
<keyword evidence="2" id="KW-1185">Reference proteome</keyword>
<dbReference type="AlphaFoldDB" id="A0A2J6RS11"/>
<sequence length="188" mass="20011">MSMADVDVCSGVVLGVKARNRQQQQPFDAVAAAGGGRGRKEKCGRLGKEEISSSGWFQSVHFRACRSTFPVDVRITTGHSRSERESAASRAVPGTRVLGKLSGVESGWLAFLAELSPLLQVLEPGNCVTRGCSSPDLKSGPCGICITPLVAFPALWCNKKSGTFGDRKRGVRAGQKRVGRILPLQAVD</sequence>
<gene>
    <name evidence="1" type="ORF">L207DRAFT_623474</name>
</gene>